<dbReference type="PANTHER" id="PTHR43528:SF5">
    <property type="entry name" value="PROLINE_BETAINE TRANSPORTER"/>
    <property type="match status" value="1"/>
</dbReference>
<dbReference type="NCBIfam" id="NF007927">
    <property type="entry name" value="PRK10642.1"/>
    <property type="match status" value="1"/>
</dbReference>
<dbReference type="PROSITE" id="PS50850">
    <property type="entry name" value="MFS"/>
    <property type="match status" value="1"/>
</dbReference>
<evidence type="ECO:0000256" key="6">
    <source>
        <dbReference type="ARBA" id="ARBA00022989"/>
    </source>
</evidence>
<evidence type="ECO:0000259" key="9">
    <source>
        <dbReference type="PROSITE" id="PS50850"/>
    </source>
</evidence>
<keyword evidence="3" id="KW-1003">Cell membrane</keyword>
<dbReference type="Proteomes" id="UP000294392">
    <property type="component" value="Chromosome"/>
</dbReference>
<feature type="transmembrane region" description="Helical" evidence="8">
    <location>
        <begin position="299"/>
        <end position="316"/>
    </location>
</feature>
<evidence type="ECO:0000256" key="7">
    <source>
        <dbReference type="ARBA" id="ARBA00023136"/>
    </source>
</evidence>
<evidence type="ECO:0000313" key="10">
    <source>
        <dbReference type="EMBL" id="VFP88525.1"/>
    </source>
</evidence>
<dbReference type="InterPro" id="IPR051084">
    <property type="entry name" value="H+-coupled_symporters"/>
</dbReference>
<dbReference type="OrthoDB" id="3690818at2"/>
<evidence type="ECO:0000256" key="5">
    <source>
        <dbReference type="ARBA" id="ARBA00022847"/>
    </source>
</evidence>
<feature type="transmembrane region" description="Helical" evidence="8">
    <location>
        <begin position="353"/>
        <end position="377"/>
    </location>
</feature>
<dbReference type="Gene3D" id="1.20.1250.20">
    <property type="entry name" value="MFS general substrate transporter like domains"/>
    <property type="match status" value="2"/>
</dbReference>
<dbReference type="InterPro" id="IPR005829">
    <property type="entry name" value="Sugar_transporter_CS"/>
</dbReference>
<dbReference type="EMBL" id="LR217735">
    <property type="protein sequence ID" value="VFP88525.1"/>
    <property type="molecule type" value="Genomic_DNA"/>
</dbReference>
<name>A0A451DP99_9GAMM</name>
<evidence type="ECO:0000256" key="4">
    <source>
        <dbReference type="ARBA" id="ARBA00022692"/>
    </source>
</evidence>
<proteinExistence type="predicted"/>
<feature type="transmembrane region" description="Helical" evidence="8">
    <location>
        <begin position="261"/>
        <end position="279"/>
    </location>
</feature>
<keyword evidence="4 8" id="KW-0812">Transmembrane</keyword>
<keyword evidence="7 8" id="KW-0472">Membrane</keyword>
<feature type="transmembrane region" description="Helical" evidence="8">
    <location>
        <begin position="328"/>
        <end position="347"/>
    </location>
</feature>
<dbReference type="SUPFAM" id="SSF103473">
    <property type="entry name" value="MFS general substrate transporter"/>
    <property type="match status" value="1"/>
</dbReference>
<gene>
    <name evidence="10" type="primary">proP</name>
    <name evidence="10" type="ORF">ERCISPPA3004_586</name>
</gene>
<dbReference type="InterPro" id="IPR005828">
    <property type="entry name" value="MFS_sugar_transport-like"/>
</dbReference>
<feature type="transmembrane region" description="Helical" evidence="8">
    <location>
        <begin position="102"/>
        <end position="123"/>
    </location>
</feature>
<evidence type="ECO:0000256" key="3">
    <source>
        <dbReference type="ARBA" id="ARBA00022475"/>
    </source>
</evidence>
<dbReference type="FunFam" id="1.20.1250.20:FF:000001">
    <property type="entry name" value="Dicarboxylate MFS transporter"/>
    <property type="match status" value="1"/>
</dbReference>
<dbReference type="Pfam" id="PF00083">
    <property type="entry name" value="Sugar_tr"/>
    <property type="match status" value="1"/>
</dbReference>
<dbReference type="AlphaFoldDB" id="A0A451DP99"/>
<feature type="domain" description="Major facilitator superfamily (MFS) profile" evidence="9">
    <location>
        <begin position="27"/>
        <end position="444"/>
    </location>
</feature>
<evidence type="ECO:0000256" key="8">
    <source>
        <dbReference type="SAM" id="Phobius"/>
    </source>
</evidence>
<dbReference type="PANTHER" id="PTHR43528">
    <property type="entry name" value="ALPHA-KETOGLUTARATE PERMEASE"/>
    <property type="match status" value="1"/>
</dbReference>
<accession>A0A451DP99</accession>
<reference evidence="10 11" key="1">
    <citation type="submission" date="2019-02" db="EMBL/GenBank/DDBJ databases">
        <authorList>
            <person name="Manzano-Marin A."/>
            <person name="Manzano-Marin A."/>
        </authorList>
    </citation>
    <scope>NUCLEOTIDE SEQUENCE [LARGE SCALE GENOMIC DNA]</scope>
    <source>
        <strain evidence="10 11">ErCisplendens</strain>
    </source>
</reference>
<keyword evidence="6 8" id="KW-1133">Transmembrane helix</keyword>
<dbReference type="InterPro" id="IPR020846">
    <property type="entry name" value="MFS_dom"/>
</dbReference>
<evidence type="ECO:0000256" key="1">
    <source>
        <dbReference type="ARBA" id="ARBA00004651"/>
    </source>
</evidence>
<dbReference type="PROSITE" id="PS00217">
    <property type="entry name" value="SUGAR_TRANSPORT_2"/>
    <property type="match status" value="1"/>
</dbReference>
<evidence type="ECO:0000256" key="2">
    <source>
        <dbReference type="ARBA" id="ARBA00022448"/>
    </source>
</evidence>
<dbReference type="InterPro" id="IPR036259">
    <property type="entry name" value="MFS_trans_sf"/>
</dbReference>
<feature type="transmembrane region" description="Helical" evidence="8">
    <location>
        <begin position="67"/>
        <end position="90"/>
    </location>
</feature>
<keyword evidence="2" id="KW-0813">Transport</keyword>
<comment type="subcellular location">
    <subcellularLocation>
        <location evidence="1">Cell membrane</location>
        <topology evidence="1">Multi-pass membrane protein</topology>
    </subcellularLocation>
</comment>
<dbReference type="RefSeq" id="WP_157990588.1">
    <property type="nucleotide sequence ID" value="NZ_LR217735.1"/>
</dbReference>
<protein>
    <submittedName>
        <fullName evidence="10">Proline/betaine transporter, partial</fullName>
    </submittedName>
</protein>
<feature type="transmembrane region" description="Helical" evidence="8">
    <location>
        <begin position="389"/>
        <end position="412"/>
    </location>
</feature>
<feature type="transmembrane region" description="Helical" evidence="8">
    <location>
        <begin position="199"/>
        <end position="219"/>
    </location>
</feature>
<dbReference type="GO" id="GO:0005886">
    <property type="term" value="C:plasma membrane"/>
    <property type="evidence" value="ECO:0007669"/>
    <property type="project" value="UniProtKB-SubCell"/>
</dbReference>
<organism evidence="10 11">
    <name type="scientific">Candidatus Erwinia haradaeae</name>
    <dbReference type="NCBI Taxonomy" id="1922217"/>
    <lineage>
        <taxon>Bacteria</taxon>
        <taxon>Pseudomonadati</taxon>
        <taxon>Pseudomonadota</taxon>
        <taxon>Gammaproteobacteria</taxon>
        <taxon>Enterobacterales</taxon>
        <taxon>Erwiniaceae</taxon>
        <taxon>Erwinia</taxon>
    </lineage>
</organism>
<keyword evidence="5" id="KW-0769">Symport</keyword>
<dbReference type="GO" id="GO:0015293">
    <property type="term" value="F:symporter activity"/>
    <property type="evidence" value="ECO:0007669"/>
    <property type="project" value="UniProtKB-KW"/>
</dbReference>
<evidence type="ECO:0000313" key="11">
    <source>
        <dbReference type="Proteomes" id="UP000294392"/>
    </source>
</evidence>
<feature type="transmembrane region" description="Helical" evidence="8">
    <location>
        <begin position="166"/>
        <end position="187"/>
    </location>
</feature>
<feature type="transmembrane region" description="Helical" evidence="8">
    <location>
        <begin position="418"/>
        <end position="437"/>
    </location>
</feature>
<sequence length="481" mass="53216">MLFKKTHASLLGLQDVTIINEVRLRKVITATVLGNAIEWFDFSVYGFMACELGQVFFSGIDLRTQRIAVLAIFSLPFLIRPLGGVFFGILGDKYGRKKILSITIMMMSISTACISCIPSYSVIGIWSPVLLLICKIMQGFSVGGEYIGSAIFIAEHSPDRKRGLMGSWLDFGSIAGFLLGAVLVFIVSFVTGTECFLSWGWRILFFMALPLGAIGLYLLCMLEESPAFQGNLKKFIISDNGTVRSRKKDSYIQLINQYRRNLLICMGLVITTNVTYYMLLAYMPTYLSKNLHFSEDDGMIAIIAIMIGMLFLQPTIGLMSDKFGCRPLVILGSFSLLFFSIPCFLLINAHVTGLMFLGLLILAFTLNSFTGVMASSLPAMFPSHIRCSILATAFNISIFIASLTPTIAAWLVEETKNLYIPAYYLMIAGSIGVLTGIKMQETSNLPLYGDNPVVSDIIEAKAIIKENCDYIRQKIQKSDNG</sequence>